<evidence type="ECO:0000313" key="1">
    <source>
        <dbReference type="EMBL" id="KAF2445707.1"/>
    </source>
</evidence>
<proteinExistence type="predicted"/>
<evidence type="ECO:0000313" key="2">
    <source>
        <dbReference type="Proteomes" id="UP000799764"/>
    </source>
</evidence>
<dbReference type="OrthoDB" id="10352744at2759"/>
<reference evidence="1" key="1">
    <citation type="journal article" date="2020" name="Stud. Mycol.">
        <title>101 Dothideomycetes genomes: a test case for predicting lifestyles and emergence of pathogens.</title>
        <authorList>
            <person name="Haridas S."/>
            <person name="Albert R."/>
            <person name="Binder M."/>
            <person name="Bloem J."/>
            <person name="Labutti K."/>
            <person name="Salamov A."/>
            <person name="Andreopoulos B."/>
            <person name="Baker S."/>
            <person name="Barry K."/>
            <person name="Bills G."/>
            <person name="Bluhm B."/>
            <person name="Cannon C."/>
            <person name="Castanera R."/>
            <person name="Culley D."/>
            <person name="Daum C."/>
            <person name="Ezra D."/>
            <person name="Gonzalez J."/>
            <person name="Henrissat B."/>
            <person name="Kuo A."/>
            <person name="Liang C."/>
            <person name="Lipzen A."/>
            <person name="Lutzoni F."/>
            <person name="Magnuson J."/>
            <person name="Mondo S."/>
            <person name="Nolan M."/>
            <person name="Ohm R."/>
            <person name="Pangilinan J."/>
            <person name="Park H.-J."/>
            <person name="Ramirez L."/>
            <person name="Alfaro M."/>
            <person name="Sun H."/>
            <person name="Tritt A."/>
            <person name="Yoshinaga Y."/>
            <person name="Zwiers L.-H."/>
            <person name="Turgeon B."/>
            <person name="Goodwin S."/>
            <person name="Spatafora J."/>
            <person name="Crous P."/>
            <person name="Grigoriev I."/>
        </authorList>
    </citation>
    <scope>NUCLEOTIDE SEQUENCE</scope>
    <source>
        <strain evidence="1">CBS 690.94</strain>
    </source>
</reference>
<comment type="caution">
    <text evidence="1">The sequence shown here is derived from an EMBL/GenBank/DDBJ whole genome shotgun (WGS) entry which is preliminary data.</text>
</comment>
<dbReference type="AlphaFoldDB" id="A0A9P4PKN6"/>
<gene>
    <name evidence="1" type="ORF">P171DRAFT_271549</name>
</gene>
<keyword evidence="2" id="KW-1185">Reference proteome</keyword>
<organism evidence="1 2">
    <name type="scientific">Karstenula rhodostoma CBS 690.94</name>
    <dbReference type="NCBI Taxonomy" id="1392251"/>
    <lineage>
        <taxon>Eukaryota</taxon>
        <taxon>Fungi</taxon>
        <taxon>Dikarya</taxon>
        <taxon>Ascomycota</taxon>
        <taxon>Pezizomycotina</taxon>
        <taxon>Dothideomycetes</taxon>
        <taxon>Pleosporomycetidae</taxon>
        <taxon>Pleosporales</taxon>
        <taxon>Massarineae</taxon>
        <taxon>Didymosphaeriaceae</taxon>
        <taxon>Karstenula</taxon>
    </lineage>
</organism>
<sequence>MCSMRSSRSLKTWKPRHVPLLTTSLRHPDAQDEHMFAYSTVRDRHKDPLSRTSVLLSCALALWMWARGEAQPLRDQPSMTLLLLVYLGLSPLKATSIRSANRNHTV</sequence>
<dbReference type="Proteomes" id="UP000799764">
    <property type="component" value="Unassembled WGS sequence"/>
</dbReference>
<dbReference type="EMBL" id="MU001499">
    <property type="protein sequence ID" value="KAF2445707.1"/>
    <property type="molecule type" value="Genomic_DNA"/>
</dbReference>
<protein>
    <submittedName>
        <fullName evidence="1">Uncharacterized protein</fullName>
    </submittedName>
</protein>
<name>A0A9P4PKN6_9PLEO</name>
<accession>A0A9P4PKN6</accession>